<name>A0A2M9ZBF9_9LEPT</name>
<accession>A0A2M9ZBF9</accession>
<sequence>MHYFPAFFKILFDFQPAILPSSVWIDGEVLALGSVSLALLSLFGYVVHSQIDRKSVPEEPQTVSDPEVNTEVSELPVFESVSEETTIFDSKTYFEKEENTEEYHHSFYLPIHGKTLEAVRMFLESIPSGSDSWEVLLRSSSGKLEIAATRSGNLFIFPSERKEALPAEPGTMVWPLQWESASLGELRRKNEIDSVLPYLNPALDRLIEGLILGGESQDTETGWGSYSFFAQTCEREKETGEEPKILVLLEFTKSGDLAPEFRSFGRWWKERFGDSNLLSRVRKNRLAAILSPEDWIRFQESLSGLMEFLGPDKVSLNVGASVRIGRSDSEWEPKAKRALHSSKEEGPNRLVCL</sequence>
<protein>
    <submittedName>
        <fullName evidence="1">Uncharacterized protein</fullName>
    </submittedName>
</protein>
<dbReference type="Proteomes" id="UP000231912">
    <property type="component" value="Unassembled WGS sequence"/>
</dbReference>
<gene>
    <name evidence="1" type="ORF">CH371_12610</name>
</gene>
<comment type="caution">
    <text evidence="1">The sequence shown here is derived from an EMBL/GenBank/DDBJ whole genome shotgun (WGS) entry which is preliminary data.</text>
</comment>
<proteinExistence type="predicted"/>
<dbReference type="EMBL" id="NPDT01000004">
    <property type="protein sequence ID" value="PJZ65750.1"/>
    <property type="molecule type" value="Genomic_DNA"/>
</dbReference>
<evidence type="ECO:0000313" key="2">
    <source>
        <dbReference type="Proteomes" id="UP000231912"/>
    </source>
</evidence>
<dbReference type="AlphaFoldDB" id="A0A2M9ZBF9"/>
<evidence type="ECO:0000313" key="1">
    <source>
        <dbReference type="EMBL" id="PJZ65750.1"/>
    </source>
</evidence>
<organism evidence="1 2">
    <name type="scientific">Leptospira wolffii</name>
    <dbReference type="NCBI Taxonomy" id="409998"/>
    <lineage>
        <taxon>Bacteria</taxon>
        <taxon>Pseudomonadati</taxon>
        <taxon>Spirochaetota</taxon>
        <taxon>Spirochaetia</taxon>
        <taxon>Leptospirales</taxon>
        <taxon>Leptospiraceae</taxon>
        <taxon>Leptospira</taxon>
    </lineage>
</organism>
<dbReference type="RefSeq" id="WP_100759179.1">
    <property type="nucleotide sequence ID" value="NZ_NPDT01000004.1"/>
</dbReference>
<reference evidence="1 2" key="1">
    <citation type="submission" date="2017-07" db="EMBL/GenBank/DDBJ databases">
        <title>Leptospira spp. isolated from tropical soils.</title>
        <authorList>
            <person name="Thibeaux R."/>
            <person name="Iraola G."/>
            <person name="Ferres I."/>
            <person name="Bierque E."/>
            <person name="Girault D."/>
            <person name="Soupe-Gilbert M.-E."/>
            <person name="Picardeau M."/>
            <person name="Goarant C."/>
        </authorList>
    </citation>
    <scope>NUCLEOTIDE SEQUENCE [LARGE SCALE GENOMIC DNA]</scope>
    <source>
        <strain evidence="1 2">FH2-C-A2</strain>
    </source>
</reference>